<dbReference type="Proteomes" id="UP000479000">
    <property type="component" value="Unassembled WGS sequence"/>
</dbReference>
<dbReference type="AlphaFoldDB" id="A0A6H5FXH5"/>
<evidence type="ECO:0008006" key="4">
    <source>
        <dbReference type="Google" id="ProtNLM"/>
    </source>
</evidence>
<feature type="region of interest" description="Disordered" evidence="1">
    <location>
        <begin position="93"/>
        <end position="112"/>
    </location>
</feature>
<evidence type="ECO:0000256" key="1">
    <source>
        <dbReference type="SAM" id="MobiDB-lite"/>
    </source>
</evidence>
<proteinExistence type="predicted"/>
<dbReference type="OrthoDB" id="5969272at2759"/>
<name>A0A6H5FXH5_9HEMI</name>
<evidence type="ECO:0000313" key="2">
    <source>
        <dbReference type="EMBL" id="CAA9994318.1"/>
    </source>
</evidence>
<feature type="compositionally biased region" description="Low complexity" evidence="1">
    <location>
        <begin position="97"/>
        <end position="111"/>
    </location>
</feature>
<sequence>MDEHVLRGNAAVFKCHIPSFVADFVFVSSWLRNDDAEILPDKNYGLATSRVQIRSARKLLVSRQILESAHTFAKLANPSNYCAKRRHTLSQHLDPVGSKAPSFPSESSSSTFRRKSGQSLEMLCQAQAYPLPTFRCNVSSENTGISAVSLNPSALAPFEWSVHRSVEETKYSYEFAGAIVFSDGNLLSDRHQCRLERFHPIYRSVSRSTGYPSLHSTWNSKNAITPSMGSFFPYKDPLGSKAPTVPAKDLLNAIRGFENQVVTGLCEAQGFPIPSFRTSWWERAYCQRQGEMDQWLRRIFSHRALRSAGLPDSFVQDKLWFQPSRPSA</sequence>
<protein>
    <recommendedName>
        <fullName evidence="4">Ig-like domain-containing protein</fullName>
    </recommendedName>
</protein>
<accession>A0A6H5FXH5</accession>
<organism evidence="2 3">
    <name type="scientific">Nesidiocoris tenuis</name>
    <dbReference type="NCBI Taxonomy" id="355587"/>
    <lineage>
        <taxon>Eukaryota</taxon>
        <taxon>Metazoa</taxon>
        <taxon>Ecdysozoa</taxon>
        <taxon>Arthropoda</taxon>
        <taxon>Hexapoda</taxon>
        <taxon>Insecta</taxon>
        <taxon>Pterygota</taxon>
        <taxon>Neoptera</taxon>
        <taxon>Paraneoptera</taxon>
        <taxon>Hemiptera</taxon>
        <taxon>Heteroptera</taxon>
        <taxon>Panheteroptera</taxon>
        <taxon>Cimicomorpha</taxon>
        <taxon>Miridae</taxon>
        <taxon>Dicyphina</taxon>
        <taxon>Nesidiocoris</taxon>
    </lineage>
</organism>
<reference evidence="2 3" key="1">
    <citation type="submission" date="2020-02" db="EMBL/GenBank/DDBJ databases">
        <authorList>
            <person name="Ferguson B K."/>
        </authorList>
    </citation>
    <scope>NUCLEOTIDE SEQUENCE [LARGE SCALE GENOMIC DNA]</scope>
</reference>
<gene>
    <name evidence="2" type="ORF">NTEN_LOCUS1134</name>
</gene>
<dbReference type="InterPro" id="IPR013783">
    <property type="entry name" value="Ig-like_fold"/>
</dbReference>
<keyword evidence="3" id="KW-1185">Reference proteome</keyword>
<dbReference type="EMBL" id="CADCXU010001950">
    <property type="protein sequence ID" value="CAA9994318.1"/>
    <property type="molecule type" value="Genomic_DNA"/>
</dbReference>
<dbReference type="Gene3D" id="2.60.40.10">
    <property type="entry name" value="Immunoglobulins"/>
    <property type="match status" value="1"/>
</dbReference>
<evidence type="ECO:0000313" key="3">
    <source>
        <dbReference type="Proteomes" id="UP000479000"/>
    </source>
</evidence>